<dbReference type="STRING" id="1121279.SAMN02745887_01331"/>
<dbReference type="SUPFAM" id="SSF55874">
    <property type="entry name" value="ATPase domain of HSP90 chaperone/DNA topoisomerase II/histidine kinase"/>
    <property type="match status" value="1"/>
</dbReference>
<dbReference type="NCBIfam" id="TIGR00585">
    <property type="entry name" value="mutl"/>
    <property type="match status" value="1"/>
</dbReference>
<dbReference type="Pfam" id="PF08676">
    <property type="entry name" value="MutL_C"/>
    <property type="match status" value="1"/>
</dbReference>
<dbReference type="InterPro" id="IPR036890">
    <property type="entry name" value="HATPase_C_sf"/>
</dbReference>
<dbReference type="EMBL" id="FPKR01000004">
    <property type="protein sequence ID" value="SFZ74605.1"/>
    <property type="molecule type" value="Genomic_DNA"/>
</dbReference>
<protein>
    <recommendedName>
        <fullName evidence="2 5">DNA mismatch repair protein MutL</fullName>
    </recommendedName>
</protein>
<dbReference type="SUPFAM" id="SSF118116">
    <property type="entry name" value="DNA mismatch repair protein MutL"/>
    <property type="match status" value="1"/>
</dbReference>
<dbReference type="AlphaFoldDB" id="A0A1K2HD79"/>
<dbReference type="FunFam" id="3.30.565.10:FF:000003">
    <property type="entry name" value="DNA mismatch repair endonuclease MutL"/>
    <property type="match status" value="1"/>
</dbReference>
<dbReference type="Pfam" id="PF13589">
    <property type="entry name" value="HATPase_c_3"/>
    <property type="match status" value="1"/>
</dbReference>
<dbReference type="OrthoDB" id="9763467at2"/>
<gene>
    <name evidence="5" type="primary">mutL</name>
    <name evidence="8" type="ORF">SAMN02745887_01331</name>
</gene>
<dbReference type="Gene3D" id="3.30.1540.20">
    <property type="entry name" value="MutL, C-terminal domain, dimerisation subdomain"/>
    <property type="match status" value="1"/>
</dbReference>
<dbReference type="RefSeq" id="WP_072427855.1">
    <property type="nucleotide sequence ID" value="NZ_FPKR01000004.1"/>
</dbReference>
<comment type="function">
    <text evidence="5">This protein is involved in the repair of mismatches in DNA. It is required for dam-dependent methyl-directed DNA mismatch repair. May act as a 'molecular matchmaker', a protein that promotes the formation of a stable complex between two or more DNA-binding proteins in an ATP-dependent manner without itself being part of a final effector complex.</text>
</comment>
<dbReference type="InterPro" id="IPR020568">
    <property type="entry name" value="Ribosomal_Su5_D2-typ_SF"/>
</dbReference>
<keyword evidence="9" id="KW-1185">Reference proteome</keyword>
<dbReference type="GO" id="GO:0032300">
    <property type="term" value="C:mismatch repair complex"/>
    <property type="evidence" value="ECO:0007669"/>
    <property type="project" value="InterPro"/>
</dbReference>
<dbReference type="SUPFAM" id="SSF54211">
    <property type="entry name" value="Ribosomal protein S5 domain 2-like"/>
    <property type="match status" value="1"/>
</dbReference>
<dbReference type="Proteomes" id="UP000186513">
    <property type="component" value="Unassembled WGS sequence"/>
</dbReference>
<evidence type="ECO:0000259" key="7">
    <source>
        <dbReference type="SMART" id="SM01340"/>
    </source>
</evidence>
<dbReference type="GO" id="GO:0005524">
    <property type="term" value="F:ATP binding"/>
    <property type="evidence" value="ECO:0007669"/>
    <property type="project" value="InterPro"/>
</dbReference>
<dbReference type="CDD" id="cd16926">
    <property type="entry name" value="HATPase_MutL-MLH-PMS-like"/>
    <property type="match status" value="1"/>
</dbReference>
<feature type="domain" description="DNA mismatch repair protein S5" evidence="7">
    <location>
        <begin position="208"/>
        <end position="326"/>
    </location>
</feature>
<proteinExistence type="inferred from homology"/>
<dbReference type="InterPro" id="IPR020667">
    <property type="entry name" value="DNA_mismatch_repair_MutL"/>
</dbReference>
<evidence type="ECO:0000256" key="4">
    <source>
        <dbReference type="ARBA" id="ARBA00023204"/>
    </source>
</evidence>
<dbReference type="InterPro" id="IPR038973">
    <property type="entry name" value="MutL/Mlh/Pms-like"/>
</dbReference>
<evidence type="ECO:0000256" key="1">
    <source>
        <dbReference type="ARBA" id="ARBA00006082"/>
    </source>
</evidence>
<dbReference type="NCBIfam" id="NF000949">
    <property type="entry name" value="PRK00095.1-2"/>
    <property type="match status" value="1"/>
</dbReference>
<evidence type="ECO:0000259" key="6">
    <source>
        <dbReference type="SMART" id="SM00853"/>
    </source>
</evidence>
<evidence type="ECO:0000313" key="9">
    <source>
        <dbReference type="Proteomes" id="UP000186513"/>
    </source>
</evidence>
<evidence type="ECO:0000256" key="5">
    <source>
        <dbReference type="HAMAP-Rule" id="MF_00149"/>
    </source>
</evidence>
<evidence type="ECO:0000313" key="8">
    <source>
        <dbReference type="EMBL" id="SFZ74605.1"/>
    </source>
</evidence>
<dbReference type="Gene3D" id="3.30.1370.100">
    <property type="entry name" value="MutL, C-terminal domain, regulatory subdomain"/>
    <property type="match status" value="1"/>
</dbReference>
<dbReference type="InterPro" id="IPR014790">
    <property type="entry name" value="MutL_C"/>
</dbReference>
<evidence type="ECO:0000256" key="3">
    <source>
        <dbReference type="ARBA" id="ARBA00022763"/>
    </source>
</evidence>
<keyword evidence="4 5" id="KW-0234">DNA repair</keyword>
<accession>A0A1K2HD79</accession>
<dbReference type="InterPro" id="IPR014762">
    <property type="entry name" value="DNA_mismatch_repair_CS"/>
</dbReference>
<dbReference type="GO" id="GO:0140664">
    <property type="term" value="F:ATP-dependent DNA damage sensor activity"/>
    <property type="evidence" value="ECO:0007669"/>
    <property type="project" value="InterPro"/>
</dbReference>
<dbReference type="GO" id="GO:0006298">
    <property type="term" value="P:mismatch repair"/>
    <property type="evidence" value="ECO:0007669"/>
    <property type="project" value="UniProtKB-UniRule"/>
</dbReference>
<dbReference type="GO" id="GO:0016887">
    <property type="term" value="F:ATP hydrolysis activity"/>
    <property type="evidence" value="ECO:0007669"/>
    <property type="project" value="InterPro"/>
</dbReference>
<feature type="domain" description="MutL C-terminal dimerisation" evidence="6">
    <location>
        <begin position="432"/>
        <end position="575"/>
    </location>
</feature>
<dbReference type="HAMAP" id="MF_00149">
    <property type="entry name" value="DNA_mis_repair"/>
    <property type="match status" value="1"/>
</dbReference>
<keyword evidence="3 5" id="KW-0227">DNA damage</keyword>
<comment type="similarity">
    <text evidence="1 5">Belongs to the DNA mismatch repair MutL/HexB family.</text>
</comment>
<dbReference type="InterPro" id="IPR014721">
    <property type="entry name" value="Ribsml_uS5_D2-typ_fold_subgr"/>
</dbReference>
<dbReference type="InterPro" id="IPR042121">
    <property type="entry name" value="MutL_C_regsub"/>
</dbReference>
<dbReference type="InterPro" id="IPR042120">
    <property type="entry name" value="MutL_C_dimsub"/>
</dbReference>
<dbReference type="CDD" id="cd03482">
    <property type="entry name" value="MutL_Trans_MutL"/>
    <property type="match status" value="1"/>
</dbReference>
<organism evidence="8 9">
    <name type="scientific">Chitinimonas taiwanensis DSM 18899</name>
    <dbReference type="NCBI Taxonomy" id="1121279"/>
    <lineage>
        <taxon>Bacteria</taxon>
        <taxon>Pseudomonadati</taxon>
        <taxon>Pseudomonadota</taxon>
        <taxon>Betaproteobacteria</taxon>
        <taxon>Neisseriales</taxon>
        <taxon>Chitinibacteraceae</taxon>
        <taxon>Chitinimonas</taxon>
    </lineage>
</organism>
<dbReference type="Gene3D" id="3.30.230.10">
    <property type="match status" value="1"/>
</dbReference>
<name>A0A1K2HD79_9NEIS</name>
<dbReference type="PANTHER" id="PTHR10073:SF12">
    <property type="entry name" value="DNA MISMATCH REPAIR PROTEIN MLH1"/>
    <property type="match status" value="1"/>
</dbReference>
<reference evidence="8 9" key="1">
    <citation type="submission" date="2016-11" db="EMBL/GenBank/DDBJ databases">
        <authorList>
            <person name="Jaros S."/>
            <person name="Januszkiewicz K."/>
            <person name="Wedrychowicz H."/>
        </authorList>
    </citation>
    <scope>NUCLEOTIDE SEQUENCE [LARGE SCALE GENOMIC DNA]</scope>
    <source>
        <strain evidence="8 9">DSM 18899</strain>
    </source>
</reference>
<evidence type="ECO:0000256" key="2">
    <source>
        <dbReference type="ARBA" id="ARBA00021975"/>
    </source>
</evidence>
<dbReference type="InterPro" id="IPR013507">
    <property type="entry name" value="DNA_mismatch_S5_2-like"/>
</dbReference>
<dbReference type="PANTHER" id="PTHR10073">
    <property type="entry name" value="DNA MISMATCH REPAIR PROTEIN MLH, PMS, MUTL"/>
    <property type="match status" value="1"/>
</dbReference>
<dbReference type="SMART" id="SM00853">
    <property type="entry name" value="MutL_C"/>
    <property type="match status" value="1"/>
</dbReference>
<dbReference type="SMART" id="SM01340">
    <property type="entry name" value="DNA_mis_repair"/>
    <property type="match status" value="1"/>
</dbReference>
<dbReference type="Gene3D" id="3.30.565.10">
    <property type="entry name" value="Histidine kinase-like ATPase, C-terminal domain"/>
    <property type="match status" value="1"/>
</dbReference>
<sequence length="619" mass="67471">MSKICLLPDHLVNQIAAGEVVERPASALKELMENSLDAGAASISVDLAEGGSKLIRVSDDGSGIDRAELALALSRHATSKIASLEDLHKVRTLGFRGEGLASIASVSQLSLSSRAEGSEQAWRVEADNGLIHEAEPAALARGTTVEVRDLYFNVPARRKFLKTAATEYAHCEDVFKRVALSRPDLALTLTHNGKVQWRLKSESPSERMRAVLGNEFADSMLQIEQAAGGLRLAGFAGSPTLSRAGRDAQFVFVNGRFVRDKVVLHAVRQAYQDVLHLDRQPLYVLFIELDPEAVDVNVHPTKTEVRFRESQAVHRFLFHSLNRALAETRAGSLAPNGDSPADDVVPGSLGTFSYPKPSFEQMRMPLAVNEGAPADFYGTLFGGLREAARAQDALASTEVADRPVPTYVLPAAPQTSRALPAGEDDFPPLGFALAQLHGVYVLAQARDGLIVVDMHAAHERVVYERLKTALDAAEMPTQPLLIPLAFPADRLDVATVEEHADTLRQIGFEMAVLGPNQLAVRAIPMLLRDADAIELARSLLADIRTVGASRMLTEKRDQLLASMACHGAVRANRSLTLPEMNALLREMEATERSGQCNHGRPTWFRLSMNELDKLFMRGQ</sequence>
<dbReference type="InterPro" id="IPR002099">
    <property type="entry name" value="MutL/Mlh/PMS"/>
</dbReference>
<dbReference type="PROSITE" id="PS00058">
    <property type="entry name" value="DNA_MISMATCH_REPAIR_1"/>
    <property type="match status" value="1"/>
</dbReference>
<dbReference type="Pfam" id="PF01119">
    <property type="entry name" value="DNA_mis_repair"/>
    <property type="match status" value="1"/>
</dbReference>
<dbReference type="InterPro" id="IPR037198">
    <property type="entry name" value="MutL_C_sf"/>
</dbReference>
<dbReference type="GO" id="GO:0030983">
    <property type="term" value="F:mismatched DNA binding"/>
    <property type="evidence" value="ECO:0007669"/>
    <property type="project" value="InterPro"/>
</dbReference>